<proteinExistence type="predicted"/>
<reference evidence="1" key="1">
    <citation type="journal article" date="2009" name="J. Med. Virol.">
        <title>High-risk HPV types in lesions of the uterine cervix of female commercial sex workers in the Philippines.</title>
        <authorList>
            <person name="Miyashita M."/>
            <person name="Agdamag D.M."/>
            <person name="Sasagawa T."/>
            <person name="Matsushita K."/>
            <person name="Salud L.M."/>
            <person name="Salud C.O."/>
            <person name="Saikawa K."/>
            <person name="Leano P.S."/>
            <person name="Pagcaliwagan T."/>
            <person name="Acuna J."/>
            <person name="Ishizaki A."/>
            <person name="Kageyama S."/>
            <person name="Ichimura H."/>
        </authorList>
    </citation>
    <scope>NUCLEOTIDE SEQUENCE</scope>
    <source>
        <strain evidence="1">06JAN_PHL_MY131_u</strain>
    </source>
</reference>
<organism evidence="1">
    <name type="scientific">Human papillomavirus</name>
    <dbReference type="NCBI Taxonomy" id="10566"/>
    <lineage>
        <taxon>Viruses</taxon>
        <taxon>Monodnaviria</taxon>
        <taxon>Shotokuvirae</taxon>
        <taxon>Cossaviricota</taxon>
        <taxon>Papovaviricetes</taxon>
        <taxon>Zurhausenvirales</taxon>
        <taxon>Papillomaviridae</taxon>
    </lineage>
</organism>
<feature type="non-terminal residue" evidence="1">
    <location>
        <position position="1"/>
    </location>
</feature>
<protein>
    <submittedName>
        <fullName evidence="1">Truncated L1 capsid protein</fullName>
    </submittedName>
</protein>
<name>B8RAC3_9PAPI</name>
<dbReference type="EMBL" id="EU911402">
    <property type="protein sequence ID" value="ACK56676.1"/>
    <property type="molecule type" value="Genomic_DNA"/>
</dbReference>
<gene>
    <name evidence="1" type="primary">L1</name>
</gene>
<evidence type="ECO:0000313" key="1">
    <source>
        <dbReference type="EMBL" id="ACK56676.1"/>
    </source>
</evidence>
<accession>B8RAC3</accession>
<sequence>VCCIINYLLLGRYHSQYQFNNMCFLHSLLYLGNMMLPNLSSIADMLRNMICSLFFSCVLLL</sequence>